<comment type="caution">
    <text evidence="7">The sequence shown here is derived from an EMBL/GenBank/DDBJ whole genome shotgun (WGS) entry which is preliminary data.</text>
</comment>
<evidence type="ECO:0000256" key="2">
    <source>
        <dbReference type="ARBA" id="ARBA00022692"/>
    </source>
</evidence>
<dbReference type="AlphaFoldDB" id="A0A9P6XY10"/>
<feature type="region of interest" description="Disordered" evidence="5">
    <location>
        <begin position="192"/>
        <end position="265"/>
    </location>
</feature>
<feature type="compositionally biased region" description="Polar residues" evidence="5">
    <location>
        <begin position="252"/>
        <end position="265"/>
    </location>
</feature>
<organism evidence="7 8">
    <name type="scientific">Rhizopus oryzae</name>
    <name type="common">Mucormycosis agent</name>
    <name type="synonym">Rhizopus arrhizus var. delemar</name>
    <dbReference type="NCBI Taxonomy" id="64495"/>
    <lineage>
        <taxon>Eukaryota</taxon>
        <taxon>Fungi</taxon>
        <taxon>Fungi incertae sedis</taxon>
        <taxon>Mucoromycota</taxon>
        <taxon>Mucoromycotina</taxon>
        <taxon>Mucoromycetes</taxon>
        <taxon>Mucorales</taxon>
        <taxon>Mucorineae</taxon>
        <taxon>Rhizopodaceae</taxon>
        <taxon>Rhizopus</taxon>
    </lineage>
</organism>
<dbReference type="InterPro" id="IPR051380">
    <property type="entry name" value="pH-response_reg_palI/RIM9"/>
</dbReference>
<dbReference type="InterPro" id="IPR009571">
    <property type="entry name" value="SUR7/Rim9-like_fungi"/>
</dbReference>
<feature type="transmembrane region" description="Helical" evidence="6">
    <location>
        <begin position="85"/>
        <end position="113"/>
    </location>
</feature>
<reference evidence="7" key="1">
    <citation type="journal article" date="2020" name="Microb. Genom.">
        <title>Genetic diversity of clinical and environmental Mucorales isolates obtained from an investigation of mucormycosis cases among solid organ transplant recipients.</title>
        <authorList>
            <person name="Nguyen M.H."/>
            <person name="Kaul D."/>
            <person name="Muto C."/>
            <person name="Cheng S.J."/>
            <person name="Richter R.A."/>
            <person name="Bruno V.M."/>
            <person name="Liu G."/>
            <person name="Beyhan S."/>
            <person name="Sundermann A.J."/>
            <person name="Mounaud S."/>
            <person name="Pasculle A.W."/>
            <person name="Nierman W.C."/>
            <person name="Driscoll E."/>
            <person name="Cumbie R."/>
            <person name="Clancy C.J."/>
            <person name="Dupont C.L."/>
        </authorList>
    </citation>
    <scope>NUCLEOTIDE SEQUENCE</scope>
    <source>
        <strain evidence="7">GL16</strain>
    </source>
</reference>
<keyword evidence="3 6" id="KW-1133">Transmembrane helix</keyword>
<dbReference type="OrthoDB" id="2327445at2759"/>
<dbReference type="EMBL" id="JAANIT010002971">
    <property type="protein sequence ID" value="KAG1535048.1"/>
    <property type="molecule type" value="Genomic_DNA"/>
</dbReference>
<evidence type="ECO:0000256" key="6">
    <source>
        <dbReference type="SAM" id="Phobius"/>
    </source>
</evidence>
<feature type="transmembrane region" description="Helical" evidence="6">
    <location>
        <begin position="53"/>
        <end position="73"/>
    </location>
</feature>
<feature type="transmembrane region" description="Helical" evidence="6">
    <location>
        <begin position="133"/>
        <end position="157"/>
    </location>
</feature>
<feature type="compositionally biased region" description="Polar residues" evidence="5">
    <location>
        <begin position="205"/>
        <end position="219"/>
    </location>
</feature>
<sequence length="265" mass="29206">MRYNVALWNYCSGDLSGNMNSCAHPTAAFNWANTPDISNMLQSQANSKLVNNLFLAMFILFFIACGWSFLLWLMSIPICCFRRRLFGYSMSTLVLINFFIMLAALILALVLVISGVKLVTANQGWSAYAGNLLWITIGAVISLLLSTMFYCCGSAGGGGGRNRRRVKHDDKENYNDYANFLPYSTNQPHYGGSQAGYADAHHDQQQAPETLQQPYQAATPSVGHQGLPTGVGSPHPDAVQHQDQYTAPRGYQTPTLQPANLPRQN</sequence>
<keyword evidence="4 6" id="KW-0472">Membrane</keyword>
<dbReference type="GO" id="GO:0035838">
    <property type="term" value="C:growing cell tip"/>
    <property type="evidence" value="ECO:0007669"/>
    <property type="project" value="TreeGrafter"/>
</dbReference>
<keyword evidence="2 6" id="KW-0812">Transmembrane</keyword>
<name>A0A9P6XY10_RHIOR</name>
<evidence type="ECO:0000256" key="1">
    <source>
        <dbReference type="ARBA" id="ARBA00004141"/>
    </source>
</evidence>
<proteinExistence type="predicted"/>
<dbReference type="PANTHER" id="PTHR28013">
    <property type="entry name" value="PROTEIN DCV1-RELATED"/>
    <property type="match status" value="1"/>
</dbReference>
<comment type="subcellular location">
    <subcellularLocation>
        <location evidence="1">Membrane</location>
        <topology evidence="1">Multi-pass membrane protein</topology>
    </subcellularLocation>
</comment>
<dbReference type="GO" id="GO:0032153">
    <property type="term" value="C:cell division site"/>
    <property type="evidence" value="ECO:0007669"/>
    <property type="project" value="TreeGrafter"/>
</dbReference>
<dbReference type="Pfam" id="PF06687">
    <property type="entry name" value="SUR7"/>
    <property type="match status" value="1"/>
</dbReference>
<evidence type="ECO:0000256" key="4">
    <source>
        <dbReference type="ARBA" id="ARBA00023136"/>
    </source>
</evidence>
<dbReference type="GO" id="GO:0005886">
    <property type="term" value="C:plasma membrane"/>
    <property type="evidence" value="ECO:0007669"/>
    <property type="project" value="InterPro"/>
</dbReference>
<evidence type="ECO:0000256" key="5">
    <source>
        <dbReference type="SAM" id="MobiDB-lite"/>
    </source>
</evidence>
<accession>A0A9P6XY10</accession>
<dbReference type="Proteomes" id="UP000717996">
    <property type="component" value="Unassembled WGS sequence"/>
</dbReference>
<gene>
    <name evidence="7" type="ORF">G6F51_011749</name>
</gene>
<evidence type="ECO:0000256" key="3">
    <source>
        <dbReference type="ARBA" id="ARBA00022989"/>
    </source>
</evidence>
<protein>
    <submittedName>
        <fullName evidence="7">Uncharacterized protein</fullName>
    </submittedName>
</protein>
<evidence type="ECO:0000313" key="8">
    <source>
        <dbReference type="Proteomes" id="UP000717996"/>
    </source>
</evidence>
<evidence type="ECO:0000313" key="7">
    <source>
        <dbReference type="EMBL" id="KAG1535048.1"/>
    </source>
</evidence>
<dbReference type="PANTHER" id="PTHR28013:SF3">
    <property type="entry name" value="PROTEIN DCV1-RELATED"/>
    <property type="match status" value="1"/>
</dbReference>